<accession>A0A6N3C7L6</accession>
<reference evidence="1" key="1">
    <citation type="submission" date="2019-11" db="EMBL/GenBank/DDBJ databases">
        <authorList>
            <person name="Feng L."/>
        </authorList>
    </citation>
    <scope>NUCLEOTIDE SEQUENCE</scope>
    <source>
        <strain evidence="1">PmerdaeLFYP103</strain>
    </source>
</reference>
<name>A0A6N3C7L6_9BACT</name>
<sequence length="154" mass="17864">MSSMQMILAKDNGYFRCIFVSDILETKEYLFLTAKQDVYSYLLRVNKEDGSVTSICNGGEFKETPFMKVRYVDVETPKFINDLCGGLPFYPFDQNENSWIAKYEATDLLGQIDIDELKVTEVLMPEKKAQLIRILENLKEYDNPVIYDSNLKIE</sequence>
<evidence type="ECO:0000313" key="1">
    <source>
        <dbReference type="EMBL" id="VYU08983.1"/>
    </source>
</evidence>
<organism evidence="1">
    <name type="scientific">Parabacteroides merdae</name>
    <dbReference type="NCBI Taxonomy" id="46503"/>
    <lineage>
        <taxon>Bacteria</taxon>
        <taxon>Pseudomonadati</taxon>
        <taxon>Bacteroidota</taxon>
        <taxon>Bacteroidia</taxon>
        <taxon>Bacteroidales</taxon>
        <taxon>Tannerellaceae</taxon>
        <taxon>Parabacteroides</taxon>
    </lineage>
</organism>
<dbReference type="EMBL" id="CACRUV010000018">
    <property type="protein sequence ID" value="VYU08983.1"/>
    <property type="molecule type" value="Genomic_DNA"/>
</dbReference>
<dbReference type="AlphaFoldDB" id="A0A6N3C7L6"/>
<gene>
    <name evidence="1" type="ORF">PMLFYP103_01186</name>
</gene>
<proteinExistence type="predicted"/>
<protein>
    <submittedName>
        <fullName evidence="1">Uncharacterized protein</fullName>
    </submittedName>
</protein>